<dbReference type="STRING" id="370438.PTH_2820"/>
<reference evidence="3" key="1">
    <citation type="journal article" date="2008" name="Genome Res.">
        <title>The genome of Pelotomaculum thermopropionicum reveals niche-associated evolution in anaerobic microbiota.</title>
        <authorList>
            <person name="Kosaka T."/>
            <person name="Kato S."/>
            <person name="Shimoyama T."/>
            <person name="Ishii S."/>
            <person name="Abe T."/>
            <person name="Watanabe K."/>
        </authorList>
    </citation>
    <scope>NUCLEOTIDE SEQUENCE [LARGE SCALE GENOMIC DNA]</scope>
    <source>
        <strain evidence="3">DSM 13744 / JCM 10971 / SI</strain>
    </source>
</reference>
<dbReference type="Proteomes" id="UP000006556">
    <property type="component" value="Chromosome"/>
</dbReference>
<proteinExistence type="predicted"/>
<protein>
    <submittedName>
        <fullName evidence="2">Hypothetical membrane protein</fullName>
    </submittedName>
</protein>
<gene>
    <name evidence="2" type="ordered locus">PTH_2820</name>
</gene>
<dbReference type="InterPro" id="IPR032820">
    <property type="entry name" value="ATPase_put"/>
</dbReference>
<keyword evidence="1" id="KW-0812">Transmembrane</keyword>
<organism evidence="2 3">
    <name type="scientific">Pelotomaculum thermopropionicum (strain DSM 13744 / JCM 10971 / SI)</name>
    <dbReference type="NCBI Taxonomy" id="370438"/>
    <lineage>
        <taxon>Bacteria</taxon>
        <taxon>Bacillati</taxon>
        <taxon>Bacillota</taxon>
        <taxon>Clostridia</taxon>
        <taxon>Eubacteriales</taxon>
        <taxon>Desulfotomaculaceae</taxon>
        <taxon>Pelotomaculum</taxon>
    </lineage>
</organism>
<dbReference type="KEGG" id="pth:PTH_2820"/>
<dbReference type="AlphaFoldDB" id="A5CYF0"/>
<keyword evidence="1" id="KW-1133">Transmembrane helix</keyword>
<evidence type="ECO:0000313" key="2">
    <source>
        <dbReference type="EMBL" id="BAF61001.1"/>
    </source>
</evidence>
<dbReference type="HOGENOM" id="CLU_137927_6_2_9"/>
<dbReference type="EMBL" id="AP009389">
    <property type="protein sequence ID" value="BAF61001.1"/>
    <property type="molecule type" value="Genomic_DNA"/>
</dbReference>
<dbReference type="eggNOG" id="COG5336">
    <property type="taxonomic scope" value="Bacteria"/>
</dbReference>
<keyword evidence="1" id="KW-0472">Membrane</keyword>
<feature type="transmembrane region" description="Helical" evidence="1">
    <location>
        <begin position="53"/>
        <end position="73"/>
    </location>
</feature>
<evidence type="ECO:0000256" key="1">
    <source>
        <dbReference type="SAM" id="Phobius"/>
    </source>
</evidence>
<evidence type="ECO:0000313" key="3">
    <source>
        <dbReference type="Proteomes" id="UP000006556"/>
    </source>
</evidence>
<dbReference type="Pfam" id="PF09527">
    <property type="entry name" value="ATPase_gene1"/>
    <property type="match status" value="1"/>
</dbReference>
<sequence length="81" mass="8709">MPGNKEKDKKENRGAGDVLQALALATTIGMELAITVVLGYYGGHYLDEKFATGPWLMVAGIFVGLAAGISGVYKTLQRFFK</sequence>
<name>A5CYF0_PELTS</name>
<feature type="transmembrane region" description="Helical" evidence="1">
    <location>
        <begin position="21"/>
        <end position="41"/>
    </location>
</feature>
<keyword evidence="3" id="KW-1185">Reference proteome</keyword>
<accession>A5CYF0</accession>